<dbReference type="RefSeq" id="WP_040135304.1">
    <property type="nucleotide sequence ID" value="NZ_CP009889.1"/>
</dbReference>
<sequence length="543" mass="58904">MNFQSIRVRYTSLFCSVALIFVVFIILNSLLISKTKNALIKLGNTFNPAISNVINADRDLYQARVANLLSLDKSNQSNLAKYKATFDENAQQALDRMNNYQKLMRDYPDIISSISGFQSSYNNWLSASNDIFTLIQNNNYAEAKSVSESRALNLFEDLREYYDKAGEAADKKSSFVSQQTIEHVESQQTTLTLISALIIIITLVIGFLGPKALSNALIELSNQIKKLNSGDGDLTRRINSKRQDEVGQVANDFDQLVSDLGGLIGTILDQSSKVITGVDSLNQGVGQVTIRNQQQSESVEVIVTAVNELSYGIKDVANNAQLTTTELDQVNNLTREGIEITNNSVKEIENLSVTIDDAANVIANLSEKSDEIASVVDTIRGIAEQTNLLALNAAIEAARAGEQGRGFAVVADEVRTLASRTQESTQNIQQIIESLHSGVKQAVSSINVGSDASKTTVELASGTLNALDEIATACQRVSDVALQTATATEEQSQVANDISENLTTLSESTGTSLGVSKENETLSSLTYNDANDLSKLVSRFKLS</sequence>
<evidence type="ECO:0000256" key="2">
    <source>
        <dbReference type="ARBA" id="ARBA00023224"/>
    </source>
</evidence>
<evidence type="ECO:0008006" key="10">
    <source>
        <dbReference type="Google" id="ProtNLM"/>
    </source>
</evidence>
<dbReference type="Gene3D" id="1.10.287.950">
    <property type="entry name" value="Methyl-accepting chemotaxis protein"/>
    <property type="match status" value="1"/>
</dbReference>
<keyword evidence="5" id="KW-0812">Transmembrane</keyword>
<feature type="domain" description="HAMP" evidence="7">
    <location>
        <begin position="211"/>
        <end position="265"/>
    </location>
</feature>
<name>A0A0A7EL41_9GAMM</name>
<dbReference type="SMART" id="SM00283">
    <property type="entry name" value="MA"/>
    <property type="match status" value="1"/>
</dbReference>
<reference evidence="8 9" key="1">
    <citation type="submission" date="2014-11" db="EMBL/GenBank/DDBJ databases">
        <title>Complete Genome Sequence of Pseudoalteromonas sp. Strain OCN003 Isolated from Kaneohe Bay, Oahu, Hawaii.</title>
        <authorList>
            <person name="Beurmann S."/>
            <person name="Videau P."/>
            <person name="Ushijima B."/>
            <person name="Smith A.M."/>
            <person name="Aeby G.S."/>
            <person name="Callahan S.M."/>
            <person name="Belcaid M."/>
        </authorList>
    </citation>
    <scope>NUCLEOTIDE SEQUENCE [LARGE SCALE GENOMIC DNA]</scope>
    <source>
        <strain evidence="8 9">OCN003</strain>
    </source>
</reference>
<evidence type="ECO:0000313" key="9">
    <source>
        <dbReference type="Proteomes" id="UP000030341"/>
    </source>
</evidence>
<dbReference type="GO" id="GO:0004888">
    <property type="term" value="F:transmembrane signaling receptor activity"/>
    <property type="evidence" value="ECO:0007669"/>
    <property type="project" value="InterPro"/>
</dbReference>
<organism evidence="8 9">
    <name type="scientific">Pseudoalteromonas piratica</name>
    <dbReference type="NCBI Taxonomy" id="1348114"/>
    <lineage>
        <taxon>Bacteria</taxon>
        <taxon>Pseudomonadati</taxon>
        <taxon>Pseudomonadota</taxon>
        <taxon>Gammaproteobacteria</taxon>
        <taxon>Alteromonadales</taxon>
        <taxon>Pseudoalteromonadaceae</taxon>
        <taxon>Pseudoalteromonas</taxon>
    </lineage>
</organism>
<keyword evidence="5" id="KW-0472">Membrane</keyword>
<dbReference type="InterPro" id="IPR004089">
    <property type="entry name" value="MCPsignal_dom"/>
</dbReference>
<feature type="transmembrane region" description="Helical" evidence="5">
    <location>
        <begin position="12"/>
        <end position="32"/>
    </location>
</feature>
<comment type="subcellular location">
    <subcellularLocation>
        <location evidence="1">Membrane</location>
    </subcellularLocation>
</comment>
<dbReference type="EMBL" id="CP009889">
    <property type="protein sequence ID" value="AIY66791.1"/>
    <property type="molecule type" value="Genomic_DNA"/>
</dbReference>
<dbReference type="STRING" id="1348114.OM33_16895"/>
<keyword evidence="2 4" id="KW-0807">Transducer</keyword>
<dbReference type="GO" id="GO:0007165">
    <property type="term" value="P:signal transduction"/>
    <property type="evidence" value="ECO:0007669"/>
    <property type="project" value="UniProtKB-KW"/>
</dbReference>
<feature type="domain" description="Methyl-accepting transducer" evidence="6">
    <location>
        <begin position="270"/>
        <end position="506"/>
    </location>
</feature>
<dbReference type="Proteomes" id="UP000030341">
    <property type="component" value="Chromosome 2"/>
</dbReference>
<dbReference type="PANTHER" id="PTHR32089:SF120">
    <property type="entry name" value="METHYL-ACCEPTING CHEMOTAXIS PROTEIN TLPQ"/>
    <property type="match status" value="1"/>
</dbReference>
<evidence type="ECO:0000256" key="1">
    <source>
        <dbReference type="ARBA" id="ARBA00004370"/>
    </source>
</evidence>
<dbReference type="OrthoDB" id="49457at2"/>
<dbReference type="eggNOG" id="COG0840">
    <property type="taxonomic scope" value="Bacteria"/>
</dbReference>
<dbReference type="KEGG" id="pseo:OM33_16895"/>
<evidence type="ECO:0000256" key="5">
    <source>
        <dbReference type="SAM" id="Phobius"/>
    </source>
</evidence>
<dbReference type="Pfam" id="PF00672">
    <property type="entry name" value="HAMP"/>
    <property type="match status" value="1"/>
</dbReference>
<protein>
    <recommendedName>
        <fullName evidence="10">Chemotaxis protein</fullName>
    </recommendedName>
</protein>
<dbReference type="PROSITE" id="PS50885">
    <property type="entry name" value="HAMP"/>
    <property type="match status" value="1"/>
</dbReference>
<dbReference type="CDD" id="cd06225">
    <property type="entry name" value="HAMP"/>
    <property type="match status" value="1"/>
</dbReference>
<dbReference type="PRINTS" id="PR00260">
    <property type="entry name" value="CHEMTRNSDUCR"/>
</dbReference>
<evidence type="ECO:0000259" key="7">
    <source>
        <dbReference type="PROSITE" id="PS50885"/>
    </source>
</evidence>
<dbReference type="SMART" id="SM00304">
    <property type="entry name" value="HAMP"/>
    <property type="match status" value="1"/>
</dbReference>
<dbReference type="FunFam" id="1.10.287.950:FF:000001">
    <property type="entry name" value="Methyl-accepting chemotaxis sensory transducer"/>
    <property type="match status" value="1"/>
</dbReference>
<dbReference type="Pfam" id="PF00015">
    <property type="entry name" value="MCPsignal"/>
    <property type="match status" value="1"/>
</dbReference>
<dbReference type="InterPro" id="IPR004090">
    <property type="entry name" value="Chemotax_Me-accpt_rcpt"/>
</dbReference>
<feature type="transmembrane region" description="Helical" evidence="5">
    <location>
        <begin position="191"/>
        <end position="209"/>
    </location>
</feature>
<dbReference type="GO" id="GO:0016020">
    <property type="term" value="C:membrane"/>
    <property type="evidence" value="ECO:0007669"/>
    <property type="project" value="UniProtKB-SubCell"/>
</dbReference>
<dbReference type="PANTHER" id="PTHR32089">
    <property type="entry name" value="METHYL-ACCEPTING CHEMOTAXIS PROTEIN MCPB"/>
    <property type="match status" value="1"/>
</dbReference>
<dbReference type="InterPro" id="IPR003660">
    <property type="entry name" value="HAMP_dom"/>
</dbReference>
<proteinExistence type="inferred from homology"/>
<gene>
    <name evidence="8" type="ORF">OM33_16895</name>
</gene>
<evidence type="ECO:0000313" key="8">
    <source>
        <dbReference type="EMBL" id="AIY66791.1"/>
    </source>
</evidence>
<evidence type="ECO:0000256" key="3">
    <source>
        <dbReference type="ARBA" id="ARBA00029447"/>
    </source>
</evidence>
<evidence type="ECO:0000259" key="6">
    <source>
        <dbReference type="PROSITE" id="PS50111"/>
    </source>
</evidence>
<dbReference type="AlphaFoldDB" id="A0A0A7EL41"/>
<dbReference type="CDD" id="cd11386">
    <property type="entry name" value="MCP_signal"/>
    <property type="match status" value="1"/>
</dbReference>
<keyword evidence="9" id="KW-1185">Reference proteome</keyword>
<dbReference type="GO" id="GO:0006935">
    <property type="term" value="P:chemotaxis"/>
    <property type="evidence" value="ECO:0007669"/>
    <property type="project" value="InterPro"/>
</dbReference>
<dbReference type="PROSITE" id="PS50111">
    <property type="entry name" value="CHEMOTAXIS_TRANSDUC_2"/>
    <property type="match status" value="1"/>
</dbReference>
<evidence type="ECO:0000256" key="4">
    <source>
        <dbReference type="PROSITE-ProRule" id="PRU00284"/>
    </source>
</evidence>
<keyword evidence="5" id="KW-1133">Transmembrane helix</keyword>
<dbReference type="HOGENOM" id="CLU_000445_107_27_6"/>
<comment type="similarity">
    <text evidence="3">Belongs to the methyl-accepting chemotaxis (MCP) protein family.</text>
</comment>
<dbReference type="SUPFAM" id="SSF58104">
    <property type="entry name" value="Methyl-accepting chemotaxis protein (MCP) signaling domain"/>
    <property type="match status" value="1"/>
</dbReference>
<accession>A0A0A7EL41</accession>